<protein>
    <recommendedName>
        <fullName evidence="14">Tyrosyl-DNA phosphodiesterase 2</fullName>
    </recommendedName>
</protein>
<evidence type="ECO:0000256" key="5">
    <source>
        <dbReference type="ARBA" id="ARBA00022723"/>
    </source>
</evidence>
<dbReference type="AlphaFoldDB" id="A0AA36N6M2"/>
<dbReference type="SUPFAM" id="SSF56219">
    <property type="entry name" value="DNase I-like"/>
    <property type="match status" value="1"/>
</dbReference>
<evidence type="ECO:0000256" key="10">
    <source>
        <dbReference type="ARBA" id="ARBA00023242"/>
    </source>
</evidence>
<dbReference type="Proteomes" id="UP001178507">
    <property type="component" value="Unassembled WGS sequence"/>
</dbReference>
<keyword evidence="4" id="KW-0540">Nuclease</keyword>
<accession>A0AA36N6M2</accession>
<keyword evidence="6" id="KW-0227">DNA damage</keyword>
<dbReference type="InterPro" id="IPR051547">
    <property type="entry name" value="TDP2-like"/>
</dbReference>
<reference evidence="12" key="1">
    <citation type="submission" date="2023-08" db="EMBL/GenBank/DDBJ databases">
        <authorList>
            <person name="Chen Y."/>
            <person name="Shah S."/>
            <person name="Dougan E. K."/>
            <person name="Thang M."/>
            <person name="Chan C."/>
        </authorList>
    </citation>
    <scope>NUCLEOTIDE SEQUENCE</scope>
</reference>
<dbReference type="GO" id="GO:0005634">
    <property type="term" value="C:nucleus"/>
    <property type="evidence" value="ECO:0007669"/>
    <property type="project" value="UniProtKB-SubCell"/>
</dbReference>
<feature type="compositionally biased region" description="Low complexity" evidence="11">
    <location>
        <begin position="403"/>
        <end position="415"/>
    </location>
</feature>
<dbReference type="GO" id="GO:0003697">
    <property type="term" value="F:single-stranded DNA binding"/>
    <property type="evidence" value="ECO:0007669"/>
    <property type="project" value="TreeGrafter"/>
</dbReference>
<comment type="cofactor">
    <cofactor evidence="1">
        <name>Mn(2+)</name>
        <dbReference type="ChEBI" id="CHEBI:29035"/>
    </cofactor>
</comment>
<comment type="cofactor">
    <cofactor evidence="2">
        <name>Mg(2+)</name>
        <dbReference type="ChEBI" id="CHEBI:18420"/>
    </cofactor>
</comment>
<comment type="caution">
    <text evidence="12">The sequence shown here is derived from an EMBL/GenBank/DDBJ whole genome shotgun (WGS) entry which is preliminary data.</text>
</comment>
<keyword evidence="9" id="KW-0234">DNA repair</keyword>
<comment type="subcellular location">
    <subcellularLocation>
        <location evidence="3">Nucleus</location>
    </subcellularLocation>
</comment>
<feature type="region of interest" description="Disordered" evidence="11">
    <location>
        <begin position="49"/>
        <end position="70"/>
    </location>
</feature>
<evidence type="ECO:0008006" key="14">
    <source>
        <dbReference type="Google" id="ProtNLM"/>
    </source>
</evidence>
<keyword evidence="13" id="KW-1185">Reference proteome</keyword>
<dbReference type="PANTHER" id="PTHR15822:SF4">
    <property type="entry name" value="TYROSYL-DNA PHOSPHODIESTERASE 2"/>
    <property type="match status" value="1"/>
</dbReference>
<sequence length="435" mass="46642">MDPQLRAIRQAAREKFLQANAPKPSKAAVADSALPEFLAHLPPERLQQSIGSLLADAPPEPPPKRAKPSPDVVVIPKERTEEIQALLRQPAPKEFRVLSWNIDGLDEVGGAQALMQRCLAVAKEVAIQRPAAVLLQEVIPPALELLASPKVLGGTYEVVVPKDPPLPYYVAILLDKQRLRALEPPSTAAFPGTQMGRQLLSVAAKVLDAEAPPVVIATAHLESTKDHGVERKRQLLQCLRFLRSELGRAVSGGRVGAAMLGGDLNLRDEEVKAVQKELGDGSGLCDAWVACGSPENERWTWDTSANTNIGASFVCKTRFDRLFFLSDWSLSSPKARGMAIASGKAKAKAKAKDLFQKAEAVPCDGWRPTSFALLGKAKVPGLGRFPSDHWGILTSWAWSEAPQAPEPAAAATSAEAKAKGFGLKPSDGEGAIDLD</sequence>
<evidence type="ECO:0000256" key="4">
    <source>
        <dbReference type="ARBA" id="ARBA00022722"/>
    </source>
</evidence>
<organism evidence="12 13">
    <name type="scientific">Effrenium voratum</name>
    <dbReference type="NCBI Taxonomy" id="2562239"/>
    <lineage>
        <taxon>Eukaryota</taxon>
        <taxon>Sar</taxon>
        <taxon>Alveolata</taxon>
        <taxon>Dinophyceae</taxon>
        <taxon>Suessiales</taxon>
        <taxon>Symbiodiniaceae</taxon>
        <taxon>Effrenium</taxon>
    </lineage>
</organism>
<dbReference type="GO" id="GO:0005737">
    <property type="term" value="C:cytoplasm"/>
    <property type="evidence" value="ECO:0007669"/>
    <property type="project" value="TreeGrafter"/>
</dbReference>
<dbReference type="CDD" id="cd09080">
    <property type="entry name" value="TDP2"/>
    <property type="match status" value="1"/>
</dbReference>
<dbReference type="InterPro" id="IPR036691">
    <property type="entry name" value="Endo/exonu/phosph_ase_sf"/>
</dbReference>
<feature type="region of interest" description="Disordered" evidence="11">
    <location>
        <begin position="403"/>
        <end position="435"/>
    </location>
</feature>
<dbReference type="Gene3D" id="3.60.10.10">
    <property type="entry name" value="Endonuclease/exonuclease/phosphatase"/>
    <property type="match status" value="1"/>
</dbReference>
<dbReference type="GO" id="GO:0046872">
    <property type="term" value="F:metal ion binding"/>
    <property type="evidence" value="ECO:0007669"/>
    <property type="project" value="UniProtKB-KW"/>
</dbReference>
<evidence type="ECO:0000256" key="7">
    <source>
        <dbReference type="ARBA" id="ARBA00022801"/>
    </source>
</evidence>
<evidence type="ECO:0000256" key="2">
    <source>
        <dbReference type="ARBA" id="ARBA00001946"/>
    </source>
</evidence>
<evidence type="ECO:0000256" key="1">
    <source>
        <dbReference type="ARBA" id="ARBA00001936"/>
    </source>
</evidence>
<evidence type="ECO:0000256" key="6">
    <source>
        <dbReference type="ARBA" id="ARBA00022763"/>
    </source>
</evidence>
<evidence type="ECO:0000256" key="11">
    <source>
        <dbReference type="SAM" id="MobiDB-lite"/>
    </source>
</evidence>
<dbReference type="GO" id="GO:0070260">
    <property type="term" value="F:5'-tyrosyl-DNA phosphodiesterase activity"/>
    <property type="evidence" value="ECO:0007669"/>
    <property type="project" value="TreeGrafter"/>
</dbReference>
<evidence type="ECO:0000256" key="3">
    <source>
        <dbReference type="ARBA" id="ARBA00004123"/>
    </source>
</evidence>
<evidence type="ECO:0000313" key="12">
    <source>
        <dbReference type="EMBL" id="CAJ1394444.1"/>
    </source>
</evidence>
<dbReference type="PANTHER" id="PTHR15822">
    <property type="entry name" value="TRAF AND TNF RECEPTOR-ASSOCIATED PROTEIN"/>
    <property type="match status" value="1"/>
</dbReference>
<evidence type="ECO:0000256" key="9">
    <source>
        <dbReference type="ARBA" id="ARBA00023204"/>
    </source>
</evidence>
<name>A0AA36N6M2_9DINO</name>
<dbReference type="GO" id="GO:0004518">
    <property type="term" value="F:nuclease activity"/>
    <property type="evidence" value="ECO:0007669"/>
    <property type="project" value="UniProtKB-KW"/>
</dbReference>
<dbReference type="EMBL" id="CAUJNA010002846">
    <property type="protein sequence ID" value="CAJ1394444.1"/>
    <property type="molecule type" value="Genomic_DNA"/>
</dbReference>
<gene>
    <name evidence="12" type="ORF">EVOR1521_LOCUS19097</name>
</gene>
<keyword evidence="5" id="KW-0479">Metal-binding</keyword>
<dbReference type="GO" id="GO:0006302">
    <property type="term" value="P:double-strand break repair"/>
    <property type="evidence" value="ECO:0007669"/>
    <property type="project" value="TreeGrafter"/>
</dbReference>
<keyword evidence="7" id="KW-0378">Hydrolase</keyword>
<keyword evidence="8" id="KW-0460">Magnesium</keyword>
<evidence type="ECO:0000256" key="8">
    <source>
        <dbReference type="ARBA" id="ARBA00022842"/>
    </source>
</evidence>
<evidence type="ECO:0000313" key="13">
    <source>
        <dbReference type="Proteomes" id="UP001178507"/>
    </source>
</evidence>
<proteinExistence type="predicted"/>
<keyword evidence="10" id="KW-0539">Nucleus</keyword>